<organism evidence="2 3">
    <name type="scientific">Pendulispora brunnea</name>
    <dbReference type="NCBI Taxonomy" id="2905690"/>
    <lineage>
        <taxon>Bacteria</taxon>
        <taxon>Pseudomonadati</taxon>
        <taxon>Myxococcota</taxon>
        <taxon>Myxococcia</taxon>
        <taxon>Myxococcales</taxon>
        <taxon>Sorangiineae</taxon>
        <taxon>Pendulisporaceae</taxon>
        <taxon>Pendulispora</taxon>
    </lineage>
</organism>
<feature type="domain" description="BON" evidence="1">
    <location>
        <begin position="3"/>
        <end position="71"/>
    </location>
</feature>
<gene>
    <name evidence="2" type="ORF">LZC95_35255</name>
</gene>
<dbReference type="Pfam" id="PF04972">
    <property type="entry name" value="BON"/>
    <property type="match status" value="2"/>
</dbReference>
<evidence type="ECO:0000259" key="1">
    <source>
        <dbReference type="PROSITE" id="PS50914"/>
    </source>
</evidence>
<reference evidence="2 3" key="1">
    <citation type="submission" date="2021-12" db="EMBL/GenBank/DDBJ databases">
        <title>Discovery of the Pendulisporaceae a myxobacterial family with distinct sporulation behavior and unique specialized metabolism.</title>
        <authorList>
            <person name="Garcia R."/>
            <person name="Popoff A."/>
            <person name="Bader C.D."/>
            <person name="Loehr J."/>
            <person name="Walesch S."/>
            <person name="Walt C."/>
            <person name="Boldt J."/>
            <person name="Bunk B."/>
            <person name="Haeckl F.J.F.P.J."/>
            <person name="Gunesch A.P."/>
            <person name="Birkelbach J."/>
            <person name="Nuebel U."/>
            <person name="Pietschmann T."/>
            <person name="Bach T."/>
            <person name="Mueller R."/>
        </authorList>
    </citation>
    <scope>NUCLEOTIDE SEQUENCE [LARGE SCALE GENOMIC DNA]</scope>
    <source>
        <strain evidence="2 3">MSr12523</strain>
    </source>
</reference>
<accession>A0ABZ2JYX2</accession>
<dbReference type="PANTHER" id="PTHR34606:SF4">
    <property type="entry name" value="OUTER MEMBRANE LIPOPROTEIN DOLP"/>
    <property type="match status" value="1"/>
</dbReference>
<dbReference type="InterPro" id="IPR051686">
    <property type="entry name" value="Lipoprotein_DolP"/>
</dbReference>
<keyword evidence="3" id="KW-1185">Reference proteome</keyword>
<dbReference type="PROSITE" id="PS50914">
    <property type="entry name" value="BON"/>
    <property type="match status" value="2"/>
</dbReference>
<dbReference type="RefSeq" id="WP_394842320.1">
    <property type="nucleotide sequence ID" value="NZ_CP089982.1"/>
</dbReference>
<dbReference type="Gene3D" id="3.30.1340.30">
    <property type="match status" value="2"/>
</dbReference>
<protein>
    <submittedName>
        <fullName evidence="2">BON domain-containing protein</fullName>
    </submittedName>
</protein>
<name>A0ABZ2JYX2_9BACT</name>
<feature type="domain" description="BON" evidence="1">
    <location>
        <begin position="78"/>
        <end position="146"/>
    </location>
</feature>
<sequence>MKTDSEIQRDVLDELRRDTRVRETDVGVEVHQGVVTLTGVVRRPAERLAAQEAAHRAPDVLDVANDIDVKQIDPSDPTDTDIALAVGTALEWNAVVPREQIHTTVTAGIVTLEGNVGNPSQSEEAARAVRHVRGVLEVVNRIAVLPDRVAFPAR</sequence>
<proteinExistence type="predicted"/>
<dbReference type="EMBL" id="CP089982">
    <property type="protein sequence ID" value="WXA91698.1"/>
    <property type="molecule type" value="Genomic_DNA"/>
</dbReference>
<dbReference type="Proteomes" id="UP001379533">
    <property type="component" value="Chromosome"/>
</dbReference>
<dbReference type="PANTHER" id="PTHR34606">
    <property type="entry name" value="BON DOMAIN-CONTAINING PROTEIN"/>
    <property type="match status" value="1"/>
</dbReference>
<evidence type="ECO:0000313" key="2">
    <source>
        <dbReference type="EMBL" id="WXA91698.1"/>
    </source>
</evidence>
<evidence type="ECO:0000313" key="3">
    <source>
        <dbReference type="Proteomes" id="UP001379533"/>
    </source>
</evidence>
<dbReference type="InterPro" id="IPR007055">
    <property type="entry name" value="BON_dom"/>
</dbReference>